<dbReference type="SUPFAM" id="SSF47413">
    <property type="entry name" value="lambda repressor-like DNA-binding domains"/>
    <property type="match status" value="1"/>
</dbReference>
<dbReference type="RefSeq" id="WP_141365073.1">
    <property type="nucleotide sequence ID" value="NZ_BAAAJL010000006.1"/>
</dbReference>
<comment type="caution">
    <text evidence="2">The sequence shown here is derived from an EMBL/GenBank/DDBJ whole genome shotgun (WGS) entry which is preliminary data.</text>
</comment>
<reference evidence="2 3" key="1">
    <citation type="submission" date="2019-06" db="EMBL/GenBank/DDBJ databases">
        <title>Whole genome shotgun sequence of Glutamicibacter uratoxydans NBRC 15515.</title>
        <authorList>
            <person name="Hosoyama A."/>
            <person name="Uohara A."/>
            <person name="Ohji S."/>
            <person name="Ichikawa N."/>
        </authorList>
    </citation>
    <scope>NUCLEOTIDE SEQUENCE [LARGE SCALE GENOMIC DNA]</scope>
    <source>
        <strain evidence="2 3">NBRC 15515</strain>
    </source>
</reference>
<protein>
    <submittedName>
        <fullName evidence="2">Transcriptional regulator</fullName>
    </submittedName>
</protein>
<dbReference type="CDD" id="cd00093">
    <property type="entry name" value="HTH_XRE"/>
    <property type="match status" value="1"/>
</dbReference>
<evidence type="ECO:0000313" key="3">
    <source>
        <dbReference type="Proteomes" id="UP000316612"/>
    </source>
</evidence>
<proteinExistence type="predicted"/>
<dbReference type="Pfam" id="PF17765">
    <property type="entry name" value="MLTR_LBD"/>
    <property type="match status" value="1"/>
</dbReference>
<dbReference type="InterPro" id="IPR010982">
    <property type="entry name" value="Lambda_DNA-bd_dom_sf"/>
</dbReference>
<dbReference type="Gene3D" id="1.10.260.40">
    <property type="entry name" value="lambda repressor-like DNA-binding domains"/>
    <property type="match status" value="1"/>
</dbReference>
<dbReference type="AlphaFoldDB" id="A0A4Y4DWF3"/>
<evidence type="ECO:0000313" key="2">
    <source>
        <dbReference type="EMBL" id="GED06731.1"/>
    </source>
</evidence>
<dbReference type="PANTHER" id="PTHR35010">
    <property type="entry name" value="BLL4672 PROTEIN-RELATED"/>
    <property type="match status" value="1"/>
</dbReference>
<dbReference type="OrthoDB" id="3518652at2"/>
<accession>A0A4Y4DWF3</accession>
<dbReference type="Proteomes" id="UP000316612">
    <property type="component" value="Unassembled WGS sequence"/>
</dbReference>
<dbReference type="SMART" id="SM00530">
    <property type="entry name" value="HTH_XRE"/>
    <property type="match status" value="1"/>
</dbReference>
<name>A0A4Y4DWF3_GLUUR</name>
<sequence length="302" mass="33668">MNDSGDMRADIKEFLTSRRARISPSQVGLPESSRRRVPGLRREEVAVLAGVSPEWYTRLEKGNIAGVSEEVLSAVATALQLTDEERSYLWELASSARGTYRKAAKRKPQQVPSAQMQWLLDSMTGAAGFVRNGRLDVIAANDLGRALHQPMFESATTREHGHANFARYHFLDPASRDFFIDWEGGAHATAALLRVEASREPHDASLRELIGELSTMSAEFRDLWAKHNIRFVHEGAKRLNHPVVGPIELYYQTLTTPSQPRSSLEFTTYTAQPGSTSAEKLALLASWAKSESQRQQEPKTHG</sequence>
<organism evidence="2 3">
    <name type="scientific">Glutamicibacter uratoxydans</name>
    <name type="common">Arthrobacter uratoxydans</name>
    <dbReference type="NCBI Taxonomy" id="43667"/>
    <lineage>
        <taxon>Bacteria</taxon>
        <taxon>Bacillati</taxon>
        <taxon>Actinomycetota</taxon>
        <taxon>Actinomycetes</taxon>
        <taxon>Micrococcales</taxon>
        <taxon>Micrococcaceae</taxon>
        <taxon>Glutamicibacter</taxon>
    </lineage>
</organism>
<dbReference type="InterPro" id="IPR001387">
    <property type="entry name" value="Cro/C1-type_HTH"/>
</dbReference>
<dbReference type="GO" id="GO:0003677">
    <property type="term" value="F:DNA binding"/>
    <property type="evidence" value="ECO:0007669"/>
    <property type="project" value="InterPro"/>
</dbReference>
<feature type="domain" description="HTH cro/C1-type" evidence="1">
    <location>
        <begin position="10"/>
        <end position="86"/>
    </location>
</feature>
<dbReference type="InterPro" id="IPR041413">
    <property type="entry name" value="MLTR_LBD"/>
</dbReference>
<dbReference type="Pfam" id="PF13560">
    <property type="entry name" value="HTH_31"/>
    <property type="match status" value="1"/>
</dbReference>
<dbReference type="Gene3D" id="3.30.450.180">
    <property type="match status" value="1"/>
</dbReference>
<dbReference type="PANTHER" id="PTHR35010:SF2">
    <property type="entry name" value="BLL4672 PROTEIN"/>
    <property type="match status" value="1"/>
</dbReference>
<gene>
    <name evidence="2" type="ORF">AUR04nite_22630</name>
</gene>
<dbReference type="EMBL" id="BJNY01000012">
    <property type="protein sequence ID" value="GED06731.1"/>
    <property type="molecule type" value="Genomic_DNA"/>
</dbReference>
<evidence type="ECO:0000259" key="1">
    <source>
        <dbReference type="SMART" id="SM00530"/>
    </source>
</evidence>
<keyword evidence="3" id="KW-1185">Reference proteome</keyword>